<gene>
    <name evidence="2" type="ORF">SAMN04487894_1103</name>
</gene>
<evidence type="ECO:0000313" key="2">
    <source>
        <dbReference type="EMBL" id="SDD52344.1"/>
    </source>
</evidence>
<accession>A0A1G6VFN5</accession>
<evidence type="ECO:0000313" key="3">
    <source>
        <dbReference type="Proteomes" id="UP000198757"/>
    </source>
</evidence>
<evidence type="ECO:0000256" key="1">
    <source>
        <dbReference type="SAM" id="MobiDB-lite"/>
    </source>
</evidence>
<dbReference type="AlphaFoldDB" id="A0A1G6VFN5"/>
<protein>
    <submittedName>
        <fullName evidence="2">Uncharacterized protein</fullName>
    </submittedName>
</protein>
<dbReference type="Proteomes" id="UP000198757">
    <property type="component" value="Unassembled WGS sequence"/>
</dbReference>
<name>A0A1G6VFN5_NIADE</name>
<proteinExistence type="predicted"/>
<keyword evidence="3" id="KW-1185">Reference proteome</keyword>
<dbReference type="EMBL" id="FMZO01000010">
    <property type="protein sequence ID" value="SDD52344.1"/>
    <property type="molecule type" value="Genomic_DNA"/>
</dbReference>
<sequence>MQALLSGFGGRSLYNARTGESEMQAPAGGDTLHEGVVSTAGKLPPEQRARRLFLKTALVYSADQLQMTGTCRLMKYALHRFYPPSSVF</sequence>
<organism evidence="2 3">
    <name type="scientific">Niabella drilacis (strain DSM 25811 / CCM 8410 / CCUG 62505 / LMG 26954 / E90)</name>
    <dbReference type="NCBI Taxonomy" id="1285928"/>
    <lineage>
        <taxon>Bacteria</taxon>
        <taxon>Pseudomonadati</taxon>
        <taxon>Bacteroidota</taxon>
        <taxon>Chitinophagia</taxon>
        <taxon>Chitinophagales</taxon>
        <taxon>Chitinophagaceae</taxon>
        <taxon>Niabella</taxon>
    </lineage>
</organism>
<feature type="region of interest" description="Disordered" evidence="1">
    <location>
        <begin position="20"/>
        <end position="41"/>
    </location>
</feature>
<reference evidence="3" key="1">
    <citation type="submission" date="2016-10" db="EMBL/GenBank/DDBJ databases">
        <authorList>
            <person name="Varghese N."/>
            <person name="Submissions S."/>
        </authorList>
    </citation>
    <scope>NUCLEOTIDE SEQUENCE [LARGE SCALE GENOMIC DNA]</scope>
    <source>
        <strain evidence="3">DSM 25811 / CCM 8410 / LMG 26954 / E90</strain>
    </source>
</reference>